<dbReference type="SUPFAM" id="SSF53254">
    <property type="entry name" value="Phosphoglycerate mutase-like"/>
    <property type="match status" value="1"/>
</dbReference>
<dbReference type="CDD" id="cd07067">
    <property type="entry name" value="HP_PGM_like"/>
    <property type="match status" value="1"/>
</dbReference>
<accession>A0A1Y6BGZ7</accession>
<organism evidence="1 2">
    <name type="scientific">Pseudobacteriovorax antillogorgiicola</name>
    <dbReference type="NCBI Taxonomy" id="1513793"/>
    <lineage>
        <taxon>Bacteria</taxon>
        <taxon>Pseudomonadati</taxon>
        <taxon>Bdellovibrionota</taxon>
        <taxon>Oligoflexia</taxon>
        <taxon>Oligoflexales</taxon>
        <taxon>Pseudobacteriovoracaceae</taxon>
        <taxon>Pseudobacteriovorax</taxon>
    </lineage>
</organism>
<evidence type="ECO:0000313" key="1">
    <source>
        <dbReference type="EMBL" id="SMF01019.1"/>
    </source>
</evidence>
<proteinExistence type="predicted"/>
<dbReference type="RefSeq" id="WP_132316103.1">
    <property type="nucleotide sequence ID" value="NZ_FWZT01000003.1"/>
</dbReference>
<dbReference type="Pfam" id="PF00300">
    <property type="entry name" value="His_Phos_1"/>
    <property type="match status" value="1"/>
</dbReference>
<dbReference type="AlphaFoldDB" id="A0A1Y6BGZ7"/>
<dbReference type="PANTHER" id="PTHR47623:SF1">
    <property type="entry name" value="OS09G0287300 PROTEIN"/>
    <property type="match status" value="1"/>
</dbReference>
<dbReference type="Gene3D" id="3.40.50.1240">
    <property type="entry name" value="Phosphoglycerate mutase-like"/>
    <property type="match status" value="1"/>
</dbReference>
<protein>
    <submittedName>
        <fullName evidence="1">Phosphohistidine phosphatase</fullName>
    </submittedName>
</protein>
<gene>
    <name evidence="1" type="ORF">SAMN06296036_103150</name>
</gene>
<dbReference type="InterPro" id="IPR013078">
    <property type="entry name" value="His_Pase_superF_clade-1"/>
</dbReference>
<dbReference type="Proteomes" id="UP000192907">
    <property type="component" value="Unassembled WGS sequence"/>
</dbReference>
<reference evidence="2" key="1">
    <citation type="submission" date="2017-04" db="EMBL/GenBank/DDBJ databases">
        <authorList>
            <person name="Varghese N."/>
            <person name="Submissions S."/>
        </authorList>
    </citation>
    <scope>NUCLEOTIDE SEQUENCE [LARGE SCALE GENOMIC DNA]</scope>
    <source>
        <strain evidence="2">RKEM611</strain>
    </source>
</reference>
<sequence length="174" mass="19965">MKRVQLLRHAKSSWDDPHLEDWQRPLNPRGKKSCQLMAPALIKAECDFQNIFVSSAKRAKSTIKRIEKALEKKIAWQVDRELYTFDGEDLLCWLMKCDDTMKSVLVVGHNPALEELLLWLTGGEREMPTCAFVSLDIKVEKWGDLKPGVAQESVYLYPKGLPTWNQDAHPRSDG</sequence>
<dbReference type="STRING" id="1513793.SAMN06296036_103150"/>
<name>A0A1Y6BGZ7_9BACT</name>
<dbReference type="InterPro" id="IPR029033">
    <property type="entry name" value="His_PPase_superfam"/>
</dbReference>
<keyword evidence="2" id="KW-1185">Reference proteome</keyword>
<evidence type="ECO:0000313" key="2">
    <source>
        <dbReference type="Proteomes" id="UP000192907"/>
    </source>
</evidence>
<dbReference type="OrthoDB" id="9781415at2"/>
<dbReference type="EMBL" id="FWZT01000003">
    <property type="protein sequence ID" value="SMF01019.1"/>
    <property type="molecule type" value="Genomic_DNA"/>
</dbReference>
<dbReference type="PANTHER" id="PTHR47623">
    <property type="entry name" value="OS09G0287300 PROTEIN"/>
    <property type="match status" value="1"/>
</dbReference>